<dbReference type="InterPro" id="IPR036514">
    <property type="entry name" value="SGNH_hydro_sf"/>
</dbReference>
<reference evidence="3 4" key="1">
    <citation type="submission" date="2018-11" db="EMBL/GenBank/DDBJ databases">
        <authorList>
            <person name="Kleinhagauer T."/>
            <person name="Glaeser S.P."/>
            <person name="Spergser J."/>
            <person name="Ruckert C."/>
            <person name="Kaempfer P."/>
            <person name="Busse H.-J."/>
        </authorList>
    </citation>
    <scope>NUCLEOTIDE SEQUENCE [LARGE SCALE GENOMIC DNA]</scope>
    <source>
        <strain evidence="3 4">812CH</strain>
    </source>
</reference>
<organism evidence="3 4">
    <name type="scientific">Corynebacterium pseudopelargi</name>
    <dbReference type="NCBI Taxonomy" id="2080757"/>
    <lineage>
        <taxon>Bacteria</taxon>
        <taxon>Bacillati</taxon>
        <taxon>Actinomycetota</taxon>
        <taxon>Actinomycetes</taxon>
        <taxon>Mycobacteriales</taxon>
        <taxon>Corynebacteriaceae</taxon>
        <taxon>Corynebacterium</taxon>
    </lineage>
</organism>
<keyword evidence="4" id="KW-1185">Reference proteome</keyword>
<feature type="domain" description="SGNH hydrolase-type esterase" evidence="2">
    <location>
        <begin position="73"/>
        <end position="266"/>
    </location>
</feature>
<protein>
    <recommendedName>
        <fullName evidence="2">SGNH hydrolase-type esterase domain-containing protein</fullName>
    </recommendedName>
</protein>
<dbReference type="RefSeq" id="WP_123961036.1">
    <property type="nucleotide sequence ID" value="NZ_CP033898.1"/>
</dbReference>
<dbReference type="Pfam" id="PF13472">
    <property type="entry name" value="Lipase_GDSL_2"/>
    <property type="match status" value="1"/>
</dbReference>
<sequence precursor="true">MRNRVIASIAALAASASLMLAPNASAAEPNAVLIGDSVPANPSVVSFFAGKVIANPSSVVLPEGVFVNQLGCGTDNRMSDAFGRGAGQPTANFTCAGASLASGGRHVIDLINDAAATGQLGPHTTQVGLLAGANDTYPYNGKESLEQIFTRIHVAMRDAVNRVKEVAPNAQIKILDYPTIAPDGNVCLIRVAPGQTVPLYLQAMADYENGLSNTLRTVSQETGVKFVDSKIPTAGHGMCSDDAWYAGLIDFGAGPHKLPVHATDIGLDTVGEFAGRA</sequence>
<evidence type="ECO:0000256" key="1">
    <source>
        <dbReference type="SAM" id="SignalP"/>
    </source>
</evidence>
<feature type="chain" id="PRO_5017935026" description="SGNH hydrolase-type esterase domain-containing protein" evidence="1">
    <location>
        <begin position="27"/>
        <end position="277"/>
    </location>
</feature>
<dbReference type="AlphaFoldDB" id="A0A3G6J1F2"/>
<accession>A0A3G6J1F2</accession>
<gene>
    <name evidence="3" type="ORF">CPPEL_10465</name>
</gene>
<evidence type="ECO:0000313" key="3">
    <source>
        <dbReference type="EMBL" id="AZA10190.1"/>
    </source>
</evidence>
<dbReference type="Gene3D" id="3.40.50.1110">
    <property type="entry name" value="SGNH hydrolase"/>
    <property type="match status" value="1"/>
</dbReference>
<dbReference type="SUPFAM" id="SSF52266">
    <property type="entry name" value="SGNH hydrolase"/>
    <property type="match status" value="1"/>
</dbReference>
<keyword evidence="1" id="KW-0732">Signal</keyword>
<dbReference type="KEGG" id="cpso:CPPEL_10465"/>
<dbReference type="Proteomes" id="UP000271426">
    <property type="component" value="Chromosome"/>
</dbReference>
<proteinExistence type="predicted"/>
<dbReference type="EMBL" id="CP033898">
    <property type="protein sequence ID" value="AZA10190.1"/>
    <property type="molecule type" value="Genomic_DNA"/>
</dbReference>
<name>A0A3G6J1F2_9CORY</name>
<feature type="signal peptide" evidence="1">
    <location>
        <begin position="1"/>
        <end position="26"/>
    </location>
</feature>
<dbReference type="OrthoDB" id="4529562at2"/>
<evidence type="ECO:0000259" key="2">
    <source>
        <dbReference type="Pfam" id="PF13472"/>
    </source>
</evidence>
<dbReference type="InterPro" id="IPR013830">
    <property type="entry name" value="SGNH_hydro"/>
</dbReference>
<evidence type="ECO:0000313" key="4">
    <source>
        <dbReference type="Proteomes" id="UP000271426"/>
    </source>
</evidence>